<dbReference type="Proteomes" id="UP000076128">
    <property type="component" value="Chromosome"/>
</dbReference>
<evidence type="ECO:0000256" key="6">
    <source>
        <dbReference type="SAM" id="Phobius"/>
    </source>
</evidence>
<dbReference type="PANTHER" id="PTHR33545">
    <property type="entry name" value="UPF0750 MEMBRANE PROTEIN YITT-RELATED"/>
    <property type="match status" value="1"/>
</dbReference>
<evidence type="ECO:0008006" key="9">
    <source>
        <dbReference type="Google" id="ProtNLM"/>
    </source>
</evidence>
<dbReference type="PATRIC" id="fig|1335048.3.peg.1457"/>
<dbReference type="STRING" id="1335048.AKL17_1399"/>
<dbReference type="InterPro" id="IPR003740">
    <property type="entry name" value="YitT"/>
</dbReference>
<evidence type="ECO:0000313" key="8">
    <source>
        <dbReference type="Proteomes" id="UP000076128"/>
    </source>
</evidence>
<dbReference type="PANTHER" id="PTHR33545:SF5">
    <property type="entry name" value="UPF0750 MEMBRANE PROTEIN YITT"/>
    <property type="match status" value="1"/>
</dbReference>
<evidence type="ECO:0000256" key="3">
    <source>
        <dbReference type="ARBA" id="ARBA00022692"/>
    </source>
</evidence>
<evidence type="ECO:0000313" key="7">
    <source>
        <dbReference type="EMBL" id="AMY68654.1"/>
    </source>
</evidence>
<evidence type="ECO:0000256" key="5">
    <source>
        <dbReference type="ARBA" id="ARBA00023136"/>
    </source>
</evidence>
<dbReference type="AlphaFoldDB" id="A0A159Z3B9"/>
<name>A0A159Z3B9_9RHOB</name>
<evidence type="ECO:0000256" key="2">
    <source>
        <dbReference type="ARBA" id="ARBA00022475"/>
    </source>
</evidence>
<feature type="transmembrane region" description="Helical" evidence="6">
    <location>
        <begin position="52"/>
        <end position="77"/>
    </location>
</feature>
<accession>A0A159Z3B9</accession>
<dbReference type="GO" id="GO:0005886">
    <property type="term" value="C:plasma membrane"/>
    <property type="evidence" value="ECO:0007669"/>
    <property type="project" value="UniProtKB-SubCell"/>
</dbReference>
<dbReference type="KEGG" id="daa:AKL17_1399"/>
<feature type="transmembrane region" description="Helical" evidence="6">
    <location>
        <begin position="116"/>
        <end position="137"/>
    </location>
</feature>
<keyword evidence="5 6" id="KW-0472">Membrane</keyword>
<reference evidence="7 8" key="1">
    <citation type="submission" date="2015-09" db="EMBL/GenBank/DDBJ databases">
        <title>Complete genome sequence of Defluviimonas alba cai42t isolated from an oilfield in Xinjiang.</title>
        <authorList>
            <person name="Geng S."/>
            <person name="Pan X."/>
            <person name="Wu X."/>
        </authorList>
    </citation>
    <scope>NUCLEOTIDE SEQUENCE [LARGE SCALE GENOMIC DNA]</scope>
    <source>
        <strain evidence="8">cai42</strain>
    </source>
</reference>
<evidence type="ECO:0000256" key="1">
    <source>
        <dbReference type="ARBA" id="ARBA00004651"/>
    </source>
</evidence>
<organism evidence="7 8">
    <name type="scientific">Frigidibacter mobilis</name>
    <dbReference type="NCBI Taxonomy" id="1335048"/>
    <lineage>
        <taxon>Bacteria</taxon>
        <taxon>Pseudomonadati</taxon>
        <taxon>Pseudomonadota</taxon>
        <taxon>Alphaproteobacteria</taxon>
        <taxon>Rhodobacterales</taxon>
        <taxon>Paracoccaceae</taxon>
        <taxon>Frigidibacter</taxon>
    </lineage>
</organism>
<dbReference type="EMBL" id="CP012661">
    <property type="protein sequence ID" value="AMY68654.1"/>
    <property type="molecule type" value="Genomic_DNA"/>
</dbReference>
<proteinExistence type="predicted"/>
<comment type="subcellular location">
    <subcellularLocation>
        <location evidence="1">Cell membrane</location>
        <topology evidence="1">Multi-pass membrane protein</topology>
    </subcellularLocation>
</comment>
<keyword evidence="4 6" id="KW-1133">Transmembrane helix</keyword>
<dbReference type="RefSeq" id="WP_066811782.1">
    <property type="nucleotide sequence ID" value="NZ_CP012661.1"/>
</dbReference>
<evidence type="ECO:0000256" key="4">
    <source>
        <dbReference type="ARBA" id="ARBA00022989"/>
    </source>
</evidence>
<keyword evidence="3 6" id="KW-0812">Transmembrane</keyword>
<dbReference type="OrthoDB" id="3296441at2"/>
<protein>
    <recommendedName>
        <fullName evidence="9">5xTM membrane YitT family protein</fullName>
    </recommendedName>
</protein>
<dbReference type="InterPro" id="IPR051461">
    <property type="entry name" value="UPF0750_membrane"/>
</dbReference>
<feature type="transmembrane region" description="Helical" evidence="6">
    <location>
        <begin position="157"/>
        <end position="179"/>
    </location>
</feature>
<dbReference type="Pfam" id="PF02588">
    <property type="entry name" value="YitT_membrane"/>
    <property type="match status" value="1"/>
</dbReference>
<keyword evidence="8" id="KW-1185">Reference proteome</keyword>
<gene>
    <name evidence="7" type="ORF">AKL17_1399</name>
</gene>
<sequence length="211" mass="22169">MATDLNPPAFTTPATPRYTLVEDAQGLFISTVQCALGIHLLRMAGLVTGGTAGLALVIAYGMGWSFGAVFFTVNLPFYGIAWMRKGRVFAIKSFVSVAAVSALADAMAPYVSIAHIHPGAAAVLFGVVAGAGLLGLFRHASSLGGVSIVAVIVQDRWGIRAGWVQLGYDACLFVASAFVLEPMQVAWSLLGALVLNGVIAMNHRRDWYVAA</sequence>
<feature type="transmembrane region" description="Helical" evidence="6">
    <location>
        <begin position="89"/>
        <end position="110"/>
    </location>
</feature>
<keyword evidence="2" id="KW-1003">Cell membrane</keyword>
<feature type="transmembrane region" description="Helical" evidence="6">
    <location>
        <begin position="185"/>
        <end position="202"/>
    </location>
</feature>